<organism evidence="2 3">
    <name type="scientific">Tenggerimyces flavus</name>
    <dbReference type="NCBI Taxonomy" id="1708749"/>
    <lineage>
        <taxon>Bacteria</taxon>
        <taxon>Bacillati</taxon>
        <taxon>Actinomycetota</taxon>
        <taxon>Actinomycetes</taxon>
        <taxon>Propionibacteriales</taxon>
        <taxon>Nocardioidaceae</taxon>
        <taxon>Tenggerimyces</taxon>
    </lineage>
</organism>
<feature type="region of interest" description="Disordered" evidence="1">
    <location>
        <begin position="1"/>
        <end position="35"/>
    </location>
</feature>
<name>A0ABV7YNZ1_9ACTN</name>
<protein>
    <submittedName>
        <fullName evidence="2">Uncharacterized protein</fullName>
    </submittedName>
</protein>
<dbReference type="EMBL" id="JBHRZH010000044">
    <property type="protein sequence ID" value="MFC3765944.1"/>
    <property type="molecule type" value="Genomic_DNA"/>
</dbReference>
<evidence type="ECO:0000313" key="3">
    <source>
        <dbReference type="Proteomes" id="UP001595699"/>
    </source>
</evidence>
<reference evidence="3" key="1">
    <citation type="journal article" date="2019" name="Int. J. Syst. Evol. Microbiol.">
        <title>The Global Catalogue of Microorganisms (GCM) 10K type strain sequencing project: providing services to taxonomists for standard genome sequencing and annotation.</title>
        <authorList>
            <consortium name="The Broad Institute Genomics Platform"/>
            <consortium name="The Broad Institute Genome Sequencing Center for Infectious Disease"/>
            <person name="Wu L."/>
            <person name="Ma J."/>
        </authorList>
    </citation>
    <scope>NUCLEOTIDE SEQUENCE [LARGE SCALE GENOMIC DNA]</scope>
    <source>
        <strain evidence="3">CGMCC 4.7241</strain>
    </source>
</reference>
<dbReference type="RefSeq" id="WP_205119587.1">
    <property type="nucleotide sequence ID" value="NZ_JAFBCM010000001.1"/>
</dbReference>
<proteinExistence type="predicted"/>
<dbReference type="Proteomes" id="UP001595699">
    <property type="component" value="Unassembled WGS sequence"/>
</dbReference>
<feature type="compositionally biased region" description="Basic and acidic residues" evidence="1">
    <location>
        <begin position="20"/>
        <end position="35"/>
    </location>
</feature>
<gene>
    <name evidence="2" type="ORF">ACFOUW_34270</name>
</gene>
<evidence type="ECO:0000313" key="2">
    <source>
        <dbReference type="EMBL" id="MFC3765944.1"/>
    </source>
</evidence>
<evidence type="ECO:0000256" key="1">
    <source>
        <dbReference type="SAM" id="MobiDB-lite"/>
    </source>
</evidence>
<comment type="caution">
    <text evidence="2">The sequence shown here is derived from an EMBL/GenBank/DDBJ whole genome shotgun (WGS) entry which is preliminary data.</text>
</comment>
<accession>A0ABV7YNZ1</accession>
<sequence>MIQREGPASPNAGPKGTTGRKSDTSVRRSADDRRRELRNRLVAVADRLEETDPGVAELATLLADDLDDRPDRSSCWTCGSLDYAARERLADCSTVCPVAARHG</sequence>
<keyword evidence="3" id="KW-1185">Reference proteome</keyword>